<dbReference type="InterPro" id="IPR003778">
    <property type="entry name" value="CT_A_B"/>
</dbReference>
<dbReference type="PANTHER" id="PTHR43309">
    <property type="entry name" value="5-OXOPROLINASE SUBUNIT C"/>
    <property type="match status" value="1"/>
</dbReference>
<proteinExistence type="predicted"/>
<evidence type="ECO:0000256" key="2">
    <source>
        <dbReference type="ARBA" id="ARBA00022801"/>
    </source>
</evidence>
<dbReference type="Pfam" id="PF02626">
    <property type="entry name" value="CT_A_B"/>
    <property type="match status" value="1"/>
</dbReference>
<protein>
    <submittedName>
        <fullName evidence="6">Biotin-dependent carboxyltransferase</fullName>
    </submittedName>
</protein>
<keyword evidence="1" id="KW-0547">Nucleotide-binding</keyword>
<organism evidence="6 7">
    <name type="scientific">Paenirhodobacter hankyongi</name>
    <dbReference type="NCBI Taxonomy" id="2294033"/>
    <lineage>
        <taxon>Bacteria</taxon>
        <taxon>Pseudomonadati</taxon>
        <taxon>Pseudomonadota</taxon>
        <taxon>Alphaproteobacteria</taxon>
        <taxon>Rhodobacterales</taxon>
        <taxon>Rhodobacter group</taxon>
        <taxon>Paenirhodobacter</taxon>
    </lineage>
</organism>
<dbReference type="SMART" id="SM00797">
    <property type="entry name" value="AHS2"/>
    <property type="match status" value="1"/>
</dbReference>
<dbReference type="InterPro" id="IPR029000">
    <property type="entry name" value="Cyclophilin-like_dom_sf"/>
</dbReference>
<dbReference type="AlphaFoldDB" id="A0A421BKA9"/>
<evidence type="ECO:0000256" key="4">
    <source>
        <dbReference type="SAM" id="MobiDB-lite"/>
    </source>
</evidence>
<keyword evidence="2" id="KW-0378">Hydrolase</keyword>
<evidence type="ECO:0000313" key="7">
    <source>
        <dbReference type="Proteomes" id="UP000279673"/>
    </source>
</evidence>
<reference evidence="6 7" key="1">
    <citation type="submission" date="2018-10" db="EMBL/GenBank/DDBJ databases">
        <title>Rhodobacter sp . BO-81.</title>
        <authorList>
            <person name="Im W.T."/>
        </authorList>
    </citation>
    <scope>NUCLEOTIDE SEQUENCE [LARGE SCALE GENOMIC DNA]</scope>
    <source>
        <strain evidence="6 7">BO-81</strain>
    </source>
</reference>
<dbReference type="NCBIfam" id="TIGR00724">
    <property type="entry name" value="urea_amlyse_rel"/>
    <property type="match status" value="1"/>
</dbReference>
<dbReference type="Gene3D" id="2.40.100.10">
    <property type="entry name" value="Cyclophilin-like"/>
    <property type="match status" value="1"/>
</dbReference>
<dbReference type="SUPFAM" id="SSF50891">
    <property type="entry name" value="Cyclophilin-like"/>
    <property type="match status" value="1"/>
</dbReference>
<dbReference type="Proteomes" id="UP000279673">
    <property type="component" value="Unassembled WGS sequence"/>
</dbReference>
<evidence type="ECO:0000256" key="1">
    <source>
        <dbReference type="ARBA" id="ARBA00022741"/>
    </source>
</evidence>
<keyword evidence="6" id="KW-0808">Transferase</keyword>
<dbReference type="GO" id="GO:0016787">
    <property type="term" value="F:hydrolase activity"/>
    <property type="evidence" value="ECO:0007669"/>
    <property type="project" value="UniProtKB-KW"/>
</dbReference>
<gene>
    <name evidence="6" type="ORF">DYS74_16540</name>
</gene>
<keyword evidence="7" id="KW-1185">Reference proteome</keyword>
<evidence type="ECO:0000259" key="5">
    <source>
        <dbReference type="SMART" id="SM00797"/>
    </source>
</evidence>
<dbReference type="GO" id="GO:0016740">
    <property type="term" value="F:transferase activity"/>
    <property type="evidence" value="ECO:0007669"/>
    <property type="project" value="UniProtKB-KW"/>
</dbReference>
<comment type="caution">
    <text evidence="6">The sequence shown here is derived from an EMBL/GenBank/DDBJ whole genome shotgun (WGS) entry which is preliminary data.</text>
</comment>
<dbReference type="GO" id="GO:0005524">
    <property type="term" value="F:ATP binding"/>
    <property type="evidence" value="ECO:0007669"/>
    <property type="project" value="UniProtKB-KW"/>
</dbReference>
<dbReference type="InterPro" id="IPR052708">
    <property type="entry name" value="PxpC"/>
</dbReference>
<accession>A0A421BKA9</accession>
<feature type="domain" description="Carboxyltransferase" evidence="5">
    <location>
        <begin position="26"/>
        <end position="303"/>
    </location>
</feature>
<feature type="region of interest" description="Disordered" evidence="4">
    <location>
        <begin position="142"/>
        <end position="169"/>
    </location>
</feature>
<sequence>MTGTLEILAAGPMMTVQDRGRTGFLRFGVSASGPMDGAAFAAANALVGNAPGAAALEFALTGGRFRASRDVLVALTGGEMRAEAGGRPLAPWSSARLRAGEELTVGALRGAVWGYLAVSGGIETPLVMGARATHLRSAIGGHEGRALRPGDTLPLGPEPGALPRRLTRPLRPRHGPIRVVLGPQDDAFAPEILARFLGAPYAVSAQRDRMAMLLEGPALPAARGHDITSDGTLMGSVQVPPSGRPIVLMADRQTTGGFPKIATVITPDLGRLAQIPTGAMLRFHALSVEAAEAEARAAARQSAEALADLAPTGA</sequence>
<name>A0A421BKA9_9RHOB</name>
<dbReference type="EMBL" id="RCHI01000020">
    <property type="protein sequence ID" value="RLL62700.1"/>
    <property type="molecule type" value="Genomic_DNA"/>
</dbReference>
<evidence type="ECO:0000313" key="6">
    <source>
        <dbReference type="EMBL" id="RLL62700.1"/>
    </source>
</evidence>
<dbReference type="PANTHER" id="PTHR43309:SF5">
    <property type="entry name" value="5-OXOPROLINASE SUBUNIT C"/>
    <property type="match status" value="1"/>
</dbReference>
<keyword evidence="3" id="KW-0067">ATP-binding</keyword>
<dbReference type="RefSeq" id="WP_121534773.1">
    <property type="nucleotide sequence ID" value="NZ_RCHI01000020.1"/>
</dbReference>
<evidence type="ECO:0000256" key="3">
    <source>
        <dbReference type="ARBA" id="ARBA00022840"/>
    </source>
</evidence>